<gene>
    <name evidence="2" type="ORF">EJB05_29175</name>
</gene>
<sequence length="431" mass="48012">METEATPPSGSSSSSAAYSRWVLLARNDQFEDEDARLSGDDKSAAACFTSAGRPIRLSLRVAAPPALSRMRVHAPEGGVRWNHPHVIAAHGDSLLIQILIRFRCRDSDYSMDHFLYSAGDGNGRSRPPSARLLPHCYFTVHNVRRSFCDQGASPRGSFIEDRSAPRMLDQNVTGLLGRRSGNDGFVVAELQMAPSEPRKPVAELLLLRSSGKWTVKRAPIAHASDKCRELALWKTNTVVPVGDRLLCWVDLSRGVIFSDVFEDKPGLRYVSLPSETPYNRYFNSRNVCATAGGVVKFVNIFHTHRCGCGGVEGNRCPDSCYACIVQTWTMRMDDTVWVMDATVDATEFWALDAWKGVPRVQLDCPVVSIEDPMVICFVVCHARQQWMIMVDTRSKTVQAVSRGPELGDMQYCPETAIPNVVQGILYYRHNR</sequence>
<comment type="caution">
    <text evidence="2">The sequence shown here is derived from an EMBL/GenBank/DDBJ whole genome shotgun (WGS) entry which is preliminary data.</text>
</comment>
<organism evidence="2 3">
    <name type="scientific">Eragrostis curvula</name>
    <name type="common">weeping love grass</name>
    <dbReference type="NCBI Taxonomy" id="38414"/>
    <lineage>
        <taxon>Eukaryota</taxon>
        <taxon>Viridiplantae</taxon>
        <taxon>Streptophyta</taxon>
        <taxon>Embryophyta</taxon>
        <taxon>Tracheophyta</taxon>
        <taxon>Spermatophyta</taxon>
        <taxon>Magnoliopsida</taxon>
        <taxon>Liliopsida</taxon>
        <taxon>Poales</taxon>
        <taxon>Poaceae</taxon>
        <taxon>PACMAD clade</taxon>
        <taxon>Chloridoideae</taxon>
        <taxon>Eragrostideae</taxon>
        <taxon>Eragrostidinae</taxon>
        <taxon>Eragrostis</taxon>
    </lineage>
</organism>
<evidence type="ECO:0000259" key="1">
    <source>
        <dbReference type="Pfam" id="PF07762"/>
    </source>
</evidence>
<dbReference type="OrthoDB" id="694291at2759"/>
<dbReference type="EMBL" id="RWGY01000013">
    <property type="protein sequence ID" value="TVU26621.1"/>
    <property type="molecule type" value="Genomic_DNA"/>
</dbReference>
<protein>
    <recommendedName>
        <fullName evidence="1">DUF1618 domain-containing protein</fullName>
    </recommendedName>
</protein>
<proteinExistence type="predicted"/>
<reference evidence="2 3" key="1">
    <citation type="journal article" date="2019" name="Sci. Rep.">
        <title>A high-quality genome of Eragrostis curvula grass provides insights into Poaceae evolution and supports new strategies to enhance forage quality.</title>
        <authorList>
            <person name="Carballo J."/>
            <person name="Santos B.A.C.M."/>
            <person name="Zappacosta D."/>
            <person name="Garbus I."/>
            <person name="Selva J.P."/>
            <person name="Gallo C.A."/>
            <person name="Diaz A."/>
            <person name="Albertini E."/>
            <person name="Caccamo M."/>
            <person name="Echenique V."/>
        </authorList>
    </citation>
    <scope>NUCLEOTIDE SEQUENCE [LARGE SCALE GENOMIC DNA]</scope>
    <source>
        <strain evidence="3">cv. Victoria</strain>
        <tissue evidence="2">Leaf</tissue>
    </source>
</reference>
<evidence type="ECO:0000313" key="2">
    <source>
        <dbReference type="EMBL" id="TVU26621.1"/>
    </source>
</evidence>
<feature type="domain" description="DUF1618" evidence="1">
    <location>
        <begin position="248"/>
        <end position="376"/>
    </location>
</feature>
<evidence type="ECO:0000313" key="3">
    <source>
        <dbReference type="Proteomes" id="UP000324897"/>
    </source>
</evidence>
<keyword evidence="3" id="KW-1185">Reference proteome</keyword>
<dbReference type="InterPro" id="IPR011676">
    <property type="entry name" value="DUF1618"/>
</dbReference>
<dbReference type="Pfam" id="PF07762">
    <property type="entry name" value="DUF1618"/>
    <property type="match status" value="1"/>
</dbReference>
<feature type="non-terminal residue" evidence="2">
    <location>
        <position position="1"/>
    </location>
</feature>
<name>A0A5J9UTM2_9POAL</name>
<dbReference type="AlphaFoldDB" id="A0A5J9UTM2"/>
<dbReference type="Gramene" id="TVU26621">
    <property type="protein sequence ID" value="TVU26621"/>
    <property type="gene ID" value="EJB05_29175"/>
</dbReference>
<dbReference type="PANTHER" id="PTHR33074:SF124">
    <property type="entry name" value="DUF1618 DOMAIN-CONTAINING PROTEIN"/>
    <property type="match status" value="1"/>
</dbReference>
<dbReference type="Proteomes" id="UP000324897">
    <property type="component" value="Chromosome 2"/>
</dbReference>
<accession>A0A5J9UTM2</accession>
<dbReference type="PANTHER" id="PTHR33074">
    <property type="entry name" value="EXPRESSED PROTEIN-RELATED"/>
    <property type="match status" value="1"/>
</dbReference>